<name>A0A8J3H9P0_9RHOB</name>
<accession>A0A8J3H9P0</accession>
<feature type="transmembrane region" description="Helical" evidence="1">
    <location>
        <begin position="222"/>
        <end position="245"/>
    </location>
</feature>
<dbReference type="AlphaFoldDB" id="A0A8J3H9P0"/>
<evidence type="ECO:0000256" key="1">
    <source>
        <dbReference type="SAM" id="Phobius"/>
    </source>
</evidence>
<evidence type="ECO:0000313" key="3">
    <source>
        <dbReference type="Proteomes" id="UP000611500"/>
    </source>
</evidence>
<keyword evidence="1" id="KW-1133">Transmembrane helix</keyword>
<dbReference type="EMBL" id="BNAP01000010">
    <property type="protein sequence ID" value="GHG93034.1"/>
    <property type="molecule type" value="Genomic_DNA"/>
</dbReference>
<proteinExistence type="predicted"/>
<feature type="transmembrane region" description="Helical" evidence="1">
    <location>
        <begin position="257"/>
        <end position="278"/>
    </location>
</feature>
<sequence>MVFFEAPGGALDRLGQIATATFGEYGQSVDRQSLLPDGRLRLVTPRYTLTLRFDPLPYAGPLVRPGTELQEMLRGVALKRMTLELCPVPGLREDIETSEQLMVVMLYRMCETYPAHQIEWMDPEIRVGVEDFLGVFAAAWPRRIERQSARHYAKAQMFIPVDEVAGDLSQQAETLHNQLLASVEDGLPPLRPEQALALAFRAGPGVAIGRPPAPTELQRMSAWGLTALLAFVSLPMAAGLATMNLIRGEDFRLNSKIAALTAGCVSLSSSGLLGAMLARLPI</sequence>
<keyword evidence="1" id="KW-0472">Membrane</keyword>
<organism evidence="2 3">
    <name type="scientific">Pseudodonghicola xiamenensis</name>
    <dbReference type="NCBI Taxonomy" id="337702"/>
    <lineage>
        <taxon>Bacteria</taxon>
        <taxon>Pseudomonadati</taxon>
        <taxon>Pseudomonadota</taxon>
        <taxon>Alphaproteobacteria</taxon>
        <taxon>Rhodobacterales</taxon>
        <taxon>Paracoccaceae</taxon>
        <taxon>Pseudodonghicola</taxon>
    </lineage>
</organism>
<keyword evidence="1" id="KW-0812">Transmembrane</keyword>
<protein>
    <submittedName>
        <fullName evidence="2">Uncharacterized protein</fullName>
    </submittedName>
</protein>
<reference evidence="2" key="2">
    <citation type="submission" date="2020-09" db="EMBL/GenBank/DDBJ databases">
        <authorList>
            <person name="Sun Q."/>
            <person name="Zhou Y."/>
        </authorList>
    </citation>
    <scope>NUCLEOTIDE SEQUENCE</scope>
    <source>
        <strain evidence="2">CGMCC 1.7081</strain>
    </source>
</reference>
<keyword evidence="3" id="KW-1185">Reference proteome</keyword>
<dbReference type="Proteomes" id="UP000611500">
    <property type="component" value="Unassembled WGS sequence"/>
</dbReference>
<gene>
    <name evidence="2" type="ORF">GCM10010961_25250</name>
</gene>
<reference evidence="2" key="1">
    <citation type="journal article" date="2014" name="Int. J. Syst. Evol. Microbiol.">
        <title>Complete genome sequence of Corynebacterium casei LMG S-19264T (=DSM 44701T), isolated from a smear-ripened cheese.</title>
        <authorList>
            <consortium name="US DOE Joint Genome Institute (JGI-PGF)"/>
            <person name="Walter F."/>
            <person name="Albersmeier A."/>
            <person name="Kalinowski J."/>
            <person name="Ruckert C."/>
        </authorList>
    </citation>
    <scope>NUCLEOTIDE SEQUENCE</scope>
    <source>
        <strain evidence="2">CGMCC 1.7081</strain>
    </source>
</reference>
<evidence type="ECO:0000313" key="2">
    <source>
        <dbReference type="EMBL" id="GHG93034.1"/>
    </source>
</evidence>
<comment type="caution">
    <text evidence="2">The sequence shown here is derived from an EMBL/GenBank/DDBJ whole genome shotgun (WGS) entry which is preliminary data.</text>
</comment>